<evidence type="ECO:0000256" key="1">
    <source>
        <dbReference type="PROSITE-ProRule" id="PRU00290"/>
    </source>
</evidence>
<organism evidence="3 4">
    <name type="scientific">Brassica rapa subsp. trilocularis</name>
    <dbReference type="NCBI Taxonomy" id="1813537"/>
    <lineage>
        <taxon>Eukaryota</taxon>
        <taxon>Viridiplantae</taxon>
        <taxon>Streptophyta</taxon>
        <taxon>Embryophyta</taxon>
        <taxon>Tracheophyta</taxon>
        <taxon>Spermatophyta</taxon>
        <taxon>Magnoliopsida</taxon>
        <taxon>eudicotyledons</taxon>
        <taxon>Gunneridae</taxon>
        <taxon>Pentapetalae</taxon>
        <taxon>rosids</taxon>
        <taxon>malvids</taxon>
        <taxon>Brassicales</taxon>
        <taxon>Brassicaceae</taxon>
        <taxon>Brassiceae</taxon>
        <taxon>Brassica</taxon>
    </lineage>
</organism>
<keyword evidence="4" id="KW-1185">Reference proteome</keyword>
<accession>A0ABQ7ML58</accession>
<evidence type="ECO:0000313" key="4">
    <source>
        <dbReference type="Proteomes" id="UP000823674"/>
    </source>
</evidence>
<feature type="domain" description="V-SNARE coiled-coil homology" evidence="2">
    <location>
        <begin position="60"/>
        <end position="125"/>
    </location>
</feature>
<dbReference type="EMBL" id="JADBGQ010000005">
    <property type="protein sequence ID" value="KAG5398635.1"/>
    <property type="molecule type" value="Genomic_DNA"/>
</dbReference>
<proteinExistence type="predicted"/>
<sequence length="133" mass="15383">MSTIKVLVRHGSLLKKTVQPWPYLDNALTKFQVLYSDIRSKVLLFFPCICDLQDPVEADKLLKIQRELDETNIILHKTIYSVLARGEKLNSLVEKTSMMVFISMAPPSQFLLLRMEKPQKRLIMDSSLEVTIF</sequence>
<keyword evidence="1" id="KW-0175">Coiled coil</keyword>
<dbReference type="SUPFAM" id="SSF58038">
    <property type="entry name" value="SNARE fusion complex"/>
    <property type="match status" value="1"/>
</dbReference>
<reference evidence="3 4" key="1">
    <citation type="submission" date="2021-03" db="EMBL/GenBank/DDBJ databases">
        <authorList>
            <person name="King G.J."/>
            <person name="Bancroft I."/>
            <person name="Baten A."/>
            <person name="Bloomfield J."/>
            <person name="Borpatragohain P."/>
            <person name="He Z."/>
            <person name="Irish N."/>
            <person name="Irwin J."/>
            <person name="Liu K."/>
            <person name="Mauleon R.P."/>
            <person name="Moore J."/>
            <person name="Morris R."/>
            <person name="Ostergaard L."/>
            <person name="Wang B."/>
            <person name="Wells R."/>
        </authorList>
    </citation>
    <scope>NUCLEOTIDE SEQUENCE [LARGE SCALE GENOMIC DNA]</scope>
    <source>
        <strain evidence="3">R-o-18</strain>
        <tissue evidence="3">Leaf</tissue>
    </source>
</reference>
<dbReference type="PANTHER" id="PTHR45806:SF1">
    <property type="entry name" value="SYNAPTOBREVIN HOMOLOG YKT6"/>
    <property type="match status" value="1"/>
</dbReference>
<comment type="caution">
    <text evidence="3">The sequence shown here is derived from an EMBL/GenBank/DDBJ whole genome shotgun (WGS) entry which is preliminary data.</text>
</comment>
<gene>
    <name evidence="3" type="primary">A05p044840.1_BraROA</name>
    <name evidence="3" type="ORF">IGI04_020449</name>
</gene>
<evidence type="ECO:0000313" key="3">
    <source>
        <dbReference type="EMBL" id="KAG5398635.1"/>
    </source>
</evidence>
<dbReference type="Proteomes" id="UP000823674">
    <property type="component" value="Chromosome A05"/>
</dbReference>
<name>A0ABQ7ML58_BRACM</name>
<dbReference type="PROSITE" id="PS50892">
    <property type="entry name" value="V_SNARE"/>
    <property type="match status" value="1"/>
</dbReference>
<protein>
    <recommendedName>
        <fullName evidence="2">V-SNARE coiled-coil homology domain-containing protein</fullName>
    </recommendedName>
</protein>
<dbReference type="Gene3D" id="1.20.5.110">
    <property type="match status" value="1"/>
</dbReference>
<dbReference type="PANTHER" id="PTHR45806">
    <property type="entry name" value="SYNAPTOBREVIN HOMOLOG YKT6"/>
    <property type="match status" value="1"/>
</dbReference>
<feature type="non-terminal residue" evidence="3">
    <location>
        <position position="133"/>
    </location>
</feature>
<dbReference type="InterPro" id="IPR042855">
    <property type="entry name" value="V_SNARE_CC"/>
</dbReference>
<evidence type="ECO:0000259" key="2">
    <source>
        <dbReference type="PROSITE" id="PS50892"/>
    </source>
</evidence>
<dbReference type="Pfam" id="PF00957">
    <property type="entry name" value="Synaptobrevin"/>
    <property type="match status" value="1"/>
</dbReference>